<dbReference type="Gene3D" id="3.30.470.20">
    <property type="entry name" value="ATP-grasp fold, B domain"/>
    <property type="match status" value="1"/>
</dbReference>
<reference evidence="2 3" key="1">
    <citation type="journal article" date="2019" name="Int. J. Syst. Evol. Microbiol.">
        <title>The Global Catalogue of Microorganisms (GCM) 10K type strain sequencing project: providing services to taxonomists for standard genome sequencing and annotation.</title>
        <authorList>
            <consortium name="The Broad Institute Genomics Platform"/>
            <consortium name="The Broad Institute Genome Sequencing Center for Infectious Disease"/>
            <person name="Wu L."/>
            <person name="Ma J."/>
        </authorList>
    </citation>
    <scope>NUCLEOTIDE SEQUENCE [LARGE SCALE GENOMIC DNA]</scope>
    <source>
        <strain evidence="2 3">JCM 13250</strain>
    </source>
</reference>
<dbReference type="EMBL" id="BAAALT010000076">
    <property type="protein sequence ID" value="GAA1805048.1"/>
    <property type="molecule type" value="Genomic_DNA"/>
</dbReference>
<evidence type="ECO:0008006" key="4">
    <source>
        <dbReference type="Google" id="ProtNLM"/>
    </source>
</evidence>
<feature type="region of interest" description="Disordered" evidence="1">
    <location>
        <begin position="94"/>
        <end position="138"/>
    </location>
</feature>
<dbReference type="PANTHER" id="PTHR42793:SF1">
    <property type="entry name" value="PEPTIDYL-LYSINE N-ACETYLTRANSFERASE PATZ"/>
    <property type="match status" value="1"/>
</dbReference>
<feature type="compositionally biased region" description="Basic and acidic residues" evidence="1">
    <location>
        <begin position="108"/>
        <end position="138"/>
    </location>
</feature>
<keyword evidence="3" id="KW-1185">Reference proteome</keyword>
<proteinExistence type="predicted"/>
<accession>A0ABN2M032</accession>
<protein>
    <recommendedName>
        <fullName evidence="4">ATP-grasp domain-containing protein</fullName>
    </recommendedName>
</protein>
<dbReference type="Proteomes" id="UP001500218">
    <property type="component" value="Unassembled WGS sequence"/>
</dbReference>
<name>A0ABN2M032_9ACTN</name>
<evidence type="ECO:0000313" key="3">
    <source>
        <dbReference type="Proteomes" id="UP001500218"/>
    </source>
</evidence>
<dbReference type="Pfam" id="PF13549">
    <property type="entry name" value="ATP-grasp_5"/>
    <property type="match status" value="1"/>
</dbReference>
<evidence type="ECO:0000313" key="2">
    <source>
        <dbReference type="EMBL" id="GAA1805048.1"/>
    </source>
</evidence>
<dbReference type="PANTHER" id="PTHR42793">
    <property type="entry name" value="COA BINDING DOMAIN CONTAINING PROTEIN"/>
    <property type="match status" value="1"/>
</dbReference>
<sequence length="138" mass="14887">MFTDVLGDRVFRLVALTDLDAARMWRSPRAAPLLTGYRGSAVADTAALEEVLLRLGLLAEHHPQVAELDLNPVISGPGGVVAVDATARLVATASSPTLSRGAYSQPPDEGHASRDQRPCAPLARREDWEVEHQSRRSP</sequence>
<evidence type="ECO:0000256" key="1">
    <source>
        <dbReference type="SAM" id="MobiDB-lite"/>
    </source>
</evidence>
<organism evidence="2 3">
    <name type="scientific">Luedemannella flava</name>
    <dbReference type="NCBI Taxonomy" id="349316"/>
    <lineage>
        <taxon>Bacteria</taxon>
        <taxon>Bacillati</taxon>
        <taxon>Actinomycetota</taxon>
        <taxon>Actinomycetes</taxon>
        <taxon>Micromonosporales</taxon>
        <taxon>Micromonosporaceae</taxon>
        <taxon>Luedemannella</taxon>
    </lineage>
</organism>
<comment type="caution">
    <text evidence="2">The sequence shown here is derived from an EMBL/GenBank/DDBJ whole genome shotgun (WGS) entry which is preliminary data.</text>
</comment>
<gene>
    <name evidence="2" type="ORF">GCM10009682_28550</name>
</gene>
<dbReference type="RefSeq" id="WP_344130859.1">
    <property type="nucleotide sequence ID" value="NZ_BAAALT010000076.1"/>
</dbReference>
<dbReference type="SUPFAM" id="SSF56059">
    <property type="entry name" value="Glutathione synthetase ATP-binding domain-like"/>
    <property type="match status" value="1"/>
</dbReference>